<dbReference type="Gene3D" id="1.10.8.430">
    <property type="entry name" value="Helical domain of apoptotic protease-activating factors"/>
    <property type="match status" value="1"/>
</dbReference>
<dbReference type="SUPFAM" id="SSF52540">
    <property type="entry name" value="P-loop containing nucleoside triphosphate hydrolases"/>
    <property type="match status" value="1"/>
</dbReference>
<dbReference type="SUPFAM" id="SSF48452">
    <property type="entry name" value="TPR-like"/>
    <property type="match status" value="1"/>
</dbReference>
<proteinExistence type="predicted"/>
<dbReference type="RefSeq" id="WP_379573147.1">
    <property type="nucleotide sequence ID" value="NZ_JBHUFV010000024.1"/>
</dbReference>
<dbReference type="InterPro" id="IPR011990">
    <property type="entry name" value="TPR-like_helical_dom_sf"/>
</dbReference>
<dbReference type="Pfam" id="PF13424">
    <property type="entry name" value="TPR_12"/>
    <property type="match status" value="1"/>
</dbReference>
<dbReference type="PANTHER" id="PTHR47691">
    <property type="entry name" value="REGULATOR-RELATED"/>
    <property type="match status" value="1"/>
</dbReference>
<accession>A0ABW4SWV4</accession>
<dbReference type="EMBL" id="JBHUFV010000024">
    <property type="protein sequence ID" value="MFD1933101.1"/>
    <property type="molecule type" value="Genomic_DNA"/>
</dbReference>
<dbReference type="Proteomes" id="UP001597368">
    <property type="component" value="Unassembled WGS sequence"/>
</dbReference>
<comment type="caution">
    <text evidence="2">The sequence shown here is derived from an EMBL/GenBank/DDBJ whole genome shotgun (WGS) entry which is preliminary data.</text>
</comment>
<feature type="domain" description="NB-ARC" evidence="1">
    <location>
        <begin position="19"/>
        <end position="153"/>
    </location>
</feature>
<dbReference type="Gene3D" id="1.25.40.10">
    <property type="entry name" value="Tetratricopeptide repeat domain"/>
    <property type="match status" value="1"/>
</dbReference>
<dbReference type="InterPro" id="IPR042197">
    <property type="entry name" value="Apaf_helical"/>
</dbReference>
<reference evidence="3" key="1">
    <citation type="journal article" date="2019" name="Int. J. Syst. Evol. Microbiol.">
        <title>The Global Catalogue of Microorganisms (GCM) 10K type strain sequencing project: providing services to taxonomists for standard genome sequencing and annotation.</title>
        <authorList>
            <consortium name="The Broad Institute Genomics Platform"/>
            <consortium name="The Broad Institute Genome Sequencing Center for Infectious Disease"/>
            <person name="Wu L."/>
            <person name="Ma J."/>
        </authorList>
    </citation>
    <scope>NUCLEOTIDE SEQUENCE [LARGE SCALE GENOMIC DNA]</scope>
    <source>
        <strain evidence="3">ICMP 6774ER</strain>
    </source>
</reference>
<dbReference type="InterPro" id="IPR027417">
    <property type="entry name" value="P-loop_NTPase"/>
</dbReference>
<evidence type="ECO:0000313" key="3">
    <source>
        <dbReference type="Proteomes" id="UP001597368"/>
    </source>
</evidence>
<evidence type="ECO:0000259" key="1">
    <source>
        <dbReference type="Pfam" id="PF00931"/>
    </source>
</evidence>
<dbReference type="Gene3D" id="3.40.50.300">
    <property type="entry name" value="P-loop containing nucleotide triphosphate hydrolases"/>
    <property type="match status" value="1"/>
</dbReference>
<name>A0ABW4SWV4_9ACTN</name>
<dbReference type="InterPro" id="IPR002182">
    <property type="entry name" value="NB-ARC"/>
</dbReference>
<protein>
    <submittedName>
        <fullName evidence="2">NB-ARC domain-containing protein</fullName>
    </submittedName>
</protein>
<dbReference type="PRINTS" id="PR00364">
    <property type="entry name" value="DISEASERSIST"/>
</dbReference>
<gene>
    <name evidence="2" type="ORF">ACFSKW_16625</name>
</gene>
<dbReference type="PANTHER" id="PTHR47691:SF3">
    <property type="entry name" value="HTH-TYPE TRANSCRIPTIONAL REGULATOR RV0890C-RELATED"/>
    <property type="match status" value="1"/>
</dbReference>
<evidence type="ECO:0000313" key="2">
    <source>
        <dbReference type="EMBL" id="MFD1933101.1"/>
    </source>
</evidence>
<sequence length="638" mass="67435">MLRPAQLPADIPDFTGRKELIAQLAERLTISPGNALTVVAVSGAGGTGKTTVALHVAHAVRAAFPDGQLYASLRGAGAAPLRPEDVLADFLRALGLSAREIPSGVHERTARLRSALSGRRVLILLDDATDSGQVAPLMPGAATCAVLVTSRSWLGDLPGAHQEGLGLFRRGEALELLARVAGTERVAAQPTEAVKLVESCGLLPLAVRIVAARLAARPGMSVEVLARRLADERRRLAELKIGRDAVESCFALGYEPLDADHARAFRLLALMDGPDLSVAAAAAVLDVGQAEAEDLCESLVDLSLLESRGPARYRYHDLVRLYARGLAEQADPANERTAALDRLLDHYLAGIRGVCRVSLPGFVHQAGHQGPELTFADAPAARAWVRAEQVNVSAAVEQAGRSGTRVLSEEVPLLAEVTGLAEIDDRLILGAVLHALGLGALRVRGVDEAISLLSAALAVAEAQHSPRLAASAHGLLAMALGDAGFVGEARAHVEQGLRLAHEIGDTQGIGVNHLGAAAAAFRSGDMEEAIDSLLKSAQAYREGGLPLRAAWASHRLMDAYRALGRPEEAVKVGEEALPLYQSMNDPLLTGRILSRLGQAWTDLGEPERALRCWKEADVILGPYDMAEGRAVRRHLGIA</sequence>
<organism evidence="2 3">
    <name type="scientific">Nonomuraea mangrovi</name>
    <dbReference type="NCBI Taxonomy" id="2316207"/>
    <lineage>
        <taxon>Bacteria</taxon>
        <taxon>Bacillati</taxon>
        <taxon>Actinomycetota</taxon>
        <taxon>Actinomycetes</taxon>
        <taxon>Streptosporangiales</taxon>
        <taxon>Streptosporangiaceae</taxon>
        <taxon>Nonomuraea</taxon>
    </lineage>
</organism>
<keyword evidence="3" id="KW-1185">Reference proteome</keyword>
<dbReference type="Pfam" id="PF00931">
    <property type="entry name" value="NB-ARC"/>
    <property type="match status" value="1"/>
</dbReference>